<gene>
    <name evidence="7" type="ORF">BXT86_06690</name>
</gene>
<dbReference type="InterPro" id="IPR033749">
    <property type="entry name" value="Polyprenyl_synt_CS"/>
</dbReference>
<organism evidence="7 8">
    <name type="scientific">candidate division WOR-3 bacterium 4484_100</name>
    <dbReference type="NCBI Taxonomy" id="1936077"/>
    <lineage>
        <taxon>Bacteria</taxon>
        <taxon>Bacteria division WOR-3</taxon>
    </lineage>
</organism>
<comment type="caution">
    <text evidence="7">The sequence shown here is derived from an EMBL/GenBank/DDBJ whole genome shotgun (WGS) entry which is preliminary data.</text>
</comment>
<dbReference type="CDD" id="cd00685">
    <property type="entry name" value="Trans_IPPS_HT"/>
    <property type="match status" value="1"/>
</dbReference>
<dbReference type="AlphaFoldDB" id="A0A1V4QDV2"/>
<evidence type="ECO:0000256" key="2">
    <source>
        <dbReference type="ARBA" id="ARBA00006706"/>
    </source>
</evidence>
<dbReference type="SFLD" id="SFLDS00005">
    <property type="entry name" value="Isoprenoid_Synthase_Type_I"/>
    <property type="match status" value="1"/>
</dbReference>
<comment type="similarity">
    <text evidence="2">Belongs to the FPP/GGPP synthase family.</text>
</comment>
<dbReference type="PANTHER" id="PTHR43281:SF1">
    <property type="entry name" value="FARNESYL DIPHOSPHATE SYNTHASE"/>
    <property type="match status" value="1"/>
</dbReference>
<evidence type="ECO:0000256" key="4">
    <source>
        <dbReference type="ARBA" id="ARBA00022723"/>
    </source>
</evidence>
<sequence>MLVDNAIKDYLSDVNPFFEVMRYSTEGGKRIRPILAITSYESSGGTNLNDILPIACGLELIHTYSLIHDDLPSMDNDDFRRGKASAHKRFGEALAILSGDGLFAYAFEIFTRAQGSVEDILTVIKAVSTAVGPKGVVYGQTLDIEEHSSFEPRLLRNIHLNKTAKFIAVSIQAGAIMARASKEVIDELYKAGLLMRRFSRLGDDFEIFNHLVDFILNRSF</sequence>
<evidence type="ECO:0000256" key="5">
    <source>
        <dbReference type="ARBA" id="ARBA00022842"/>
    </source>
</evidence>
<evidence type="ECO:0000313" key="8">
    <source>
        <dbReference type="Proteomes" id="UP000191663"/>
    </source>
</evidence>
<dbReference type="GO" id="GO:0046872">
    <property type="term" value="F:metal ion binding"/>
    <property type="evidence" value="ECO:0007669"/>
    <property type="project" value="UniProtKB-KW"/>
</dbReference>
<reference evidence="8" key="1">
    <citation type="submission" date="2017-01" db="EMBL/GenBank/DDBJ databases">
        <title>Novel pathways for hydrocarbon cycling and metabolic interdependencies in hydrothermal sediment communities.</title>
        <authorList>
            <person name="Dombrowski N."/>
            <person name="Seitz K."/>
            <person name="Teske A."/>
            <person name="Baker B."/>
        </authorList>
    </citation>
    <scope>NUCLEOTIDE SEQUENCE [LARGE SCALE GENOMIC DNA]</scope>
</reference>
<evidence type="ECO:0000256" key="1">
    <source>
        <dbReference type="ARBA" id="ARBA00001946"/>
    </source>
</evidence>
<dbReference type="PROSITE" id="PS00723">
    <property type="entry name" value="POLYPRENYL_SYNTHASE_1"/>
    <property type="match status" value="1"/>
</dbReference>
<dbReference type="GO" id="GO:0004659">
    <property type="term" value="F:prenyltransferase activity"/>
    <property type="evidence" value="ECO:0007669"/>
    <property type="project" value="InterPro"/>
</dbReference>
<dbReference type="EMBL" id="MUKB01000131">
    <property type="protein sequence ID" value="OPX17402.1"/>
    <property type="molecule type" value="Genomic_DNA"/>
</dbReference>
<dbReference type="Gene3D" id="1.10.600.10">
    <property type="entry name" value="Farnesyl Diphosphate Synthase"/>
    <property type="match status" value="1"/>
</dbReference>
<evidence type="ECO:0000256" key="3">
    <source>
        <dbReference type="ARBA" id="ARBA00022679"/>
    </source>
</evidence>
<evidence type="ECO:0000313" key="7">
    <source>
        <dbReference type="EMBL" id="OPX17402.1"/>
    </source>
</evidence>
<keyword evidence="4" id="KW-0479">Metal-binding</keyword>
<dbReference type="PANTHER" id="PTHR43281">
    <property type="entry name" value="FARNESYL DIPHOSPHATE SYNTHASE"/>
    <property type="match status" value="1"/>
</dbReference>
<dbReference type="GO" id="GO:0008299">
    <property type="term" value="P:isoprenoid biosynthetic process"/>
    <property type="evidence" value="ECO:0007669"/>
    <property type="project" value="UniProtKB-KW"/>
</dbReference>
<dbReference type="InterPro" id="IPR000092">
    <property type="entry name" value="Polyprenyl_synt"/>
</dbReference>
<name>A0A1V4QDV2_UNCW3</name>
<accession>A0A1V4QDV2</accession>
<evidence type="ECO:0008006" key="9">
    <source>
        <dbReference type="Google" id="ProtNLM"/>
    </source>
</evidence>
<dbReference type="Proteomes" id="UP000191663">
    <property type="component" value="Unassembled WGS sequence"/>
</dbReference>
<keyword evidence="5" id="KW-0460">Magnesium</keyword>
<proteinExistence type="inferred from homology"/>
<comment type="cofactor">
    <cofactor evidence="1">
        <name>Mg(2+)</name>
        <dbReference type="ChEBI" id="CHEBI:18420"/>
    </cofactor>
</comment>
<dbReference type="SUPFAM" id="SSF48576">
    <property type="entry name" value="Terpenoid synthases"/>
    <property type="match status" value="1"/>
</dbReference>
<keyword evidence="6" id="KW-0414">Isoprene biosynthesis</keyword>
<dbReference type="InterPro" id="IPR008949">
    <property type="entry name" value="Isoprenoid_synthase_dom_sf"/>
</dbReference>
<evidence type="ECO:0000256" key="6">
    <source>
        <dbReference type="ARBA" id="ARBA00023229"/>
    </source>
</evidence>
<dbReference type="Pfam" id="PF00348">
    <property type="entry name" value="polyprenyl_synt"/>
    <property type="match status" value="1"/>
</dbReference>
<keyword evidence="3" id="KW-0808">Transferase</keyword>
<protein>
    <recommendedName>
        <fullName evidence="9">Polyprenyl synthetase family protein</fullName>
    </recommendedName>
</protein>